<evidence type="ECO:0000313" key="3">
    <source>
        <dbReference type="Proteomes" id="UP000192907"/>
    </source>
</evidence>
<proteinExistence type="predicted"/>
<dbReference type="Pfam" id="PF03060">
    <property type="entry name" value="NMO"/>
    <property type="match status" value="1"/>
</dbReference>
<dbReference type="RefSeq" id="WP_132323303.1">
    <property type="nucleotide sequence ID" value="NZ_FWZT01000022.1"/>
</dbReference>
<dbReference type="STRING" id="1513793.SAMN06296036_12212"/>
<sequence length="533" mass="58624">MTCFVDSQYQPLLDFGGPSSSLSPGFHREACSVIWDHNTNMIGILPVSEPKLGDGSSRLEKVASLPPSFPEWLGDRSFQQVHGTRFAYVGGAMARGIASADLVIKLAKIGMMGFFGAAGLSLSVVEQEITKIKDSLEPQGLPFGANLIHTPEHPQLETQVVELYLKHGVKKVSASAFMKMTPSIVYYALKGLRKNGDQVERGNRVFAKVSRTEVARQFLSPAPQAIIDDLKRQGLITEEEAALGRMVPVAEDIIVESDSGGHTDNRPLGSLFPAIQKVRDHLIEQHQYQDRIRLGAAGGLGTPNAIAAAYSLGAAFVVIGSVHQSTVEAGISDYAKQMLGKAQIADITMTPSADMFQMGVKVQVLKRGTMMAPRGAQLYKLYRDYDSIEDIPSATRKQLEATVFRMDLDDVWRQTEGYFEEIDPRQLAKAETDPKYKMALIFRWYLGKSSQWPIQGQADRQVDYQIWCGPAMGAFNDWVAGSFLEAIENRSVDQVALNLMEGAAAVFRSQQLRSFGYDIANRAFLPTPQVLGI</sequence>
<name>A0A1Y6CGJ8_9BACT</name>
<dbReference type="PANTHER" id="PTHR32332">
    <property type="entry name" value="2-NITROPROPANE DIOXYGENASE"/>
    <property type="match status" value="1"/>
</dbReference>
<dbReference type="NCBIfam" id="TIGR02814">
    <property type="entry name" value="pfaD_fam"/>
    <property type="match status" value="1"/>
</dbReference>
<dbReference type="SUPFAM" id="SSF51412">
    <property type="entry name" value="Inosine monophosphate dehydrogenase (IMPDH)"/>
    <property type="match status" value="1"/>
</dbReference>
<gene>
    <name evidence="2" type="ORF">SAMN06296036_12212</name>
</gene>
<reference evidence="3" key="1">
    <citation type="submission" date="2017-04" db="EMBL/GenBank/DDBJ databases">
        <authorList>
            <person name="Varghese N."/>
            <person name="Submissions S."/>
        </authorList>
    </citation>
    <scope>NUCLEOTIDE SEQUENCE [LARGE SCALE GENOMIC DNA]</scope>
    <source>
        <strain evidence="3">RKEM611</strain>
    </source>
</reference>
<dbReference type="Pfam" id="PF21607">
    <property type="entry name" value="FabD_helical_ins"/>
    <property type="match status" value="1"/>
</dbReference>
<dbReference type="InterPro" id="IPR049489">
    <property type="entry name" value="FabD-like_helical_ins"/>
</dbReference>
<protein>
    <submittedName>
        <fullName evidence="2">PfaD family protein</fullName>
    </submittedName>
</protein>
<accession>A0A1Y6CGJ8</accession>
<dbReference type="EMBL" id="FWZT01000022">
    <property type="protein sequence ID" value="SMF64168.1"/>
    <property type="molecule type" value="Genomic_DNA"/>
</dbReference>
<dbReference type="PANTHER" id="PTHR32332:SF20">
    <property type="entry name" value="2-NITROPROPANE DIOXYGENASE-LIKE PROTEIN"/>
    <property type="match status" value="1"/>
</dbReference>
<evidence type="ECO:0000313" key="2">
    <source>
        <dbReference type="EMBL" id="SMF64168.1"/>
    </source>
</evidence>
<dbReference type="InterPro" id="IPR014179">
    <property type="entry name" value="PfaD-like_TIM-barrel"/>
</dbReference>
<organism evidence="2 3">
    <name type="scientific">Pseudobacteriovorax antillogorgiicola</name>
    <dbReference type="NCBI Taxonomy" id="1513793"/>
    <lineage>
        <taxon>Bacteria</taxon>
        <taxon>Pseudomonadati</taxon>
        <taxon>Bdellovibrionota</taxon>
        <taxon>Oligoflexia</taxon>
        <taxon>Oligoflexales</taxon>
        <taxon>Pseudobacteriovoracaceae</taxon>
        <taxon>Pseudobacteriovorax</taxon>
    </lineage>
</organism>
<dbReference type="CDD" id="cd04742">
    <property type="entry name" value="NPD_FabD"/>
    <property type="match status" value="1"/>
</dbReference>
<dbReference type="OrthoDB" id="9808564at2"/>
<evidence type="ECO:0000259" key="1">
    <source>
        <dbReference type="Pfam" id="PF21607"/>
    </source>
</evidence>
<dbReference type="Gene3D" id="3.20.20.70">
    <property type="entry name" value="Aldolase class I"/>
    <property type="match status" value="2"/>
</dbReference>
<dbReference type="Proteomes" id="UP000192907">
    <property type="component" value="Unassembled WGS sequence"/>
</dbReference>
<dbReference type="InterPro" id="IPR013785">
    <property type="entry name" value="Aldolase_TIM"/>
</dbReference>
<keyword evidence="3" id="KW-1185">Reference proteome</keyword>
<dbReference type="AlphaFoldDB" id="A0A1Y6CGJ8"/>
<feature type="domain" description="[Acyl-carrier-protein] S-malonyltransferase-like inserted helical" evidence="1">
    <location>
        <begin position="385"/>
        <end position="464"/>
    </location>
</feature>